<feature type="transmembrane region" description="Helical" evidence="10">
    <location>
        <begin position="569"/>
        <end position="589"/>
    </location>
</feature>
<dbReference type="SUPFAM" id="SSF90123">
    <property type="entry name" value="ABC transporter transmembrane region"/>
    <property type="match status" value="2"/>
</dbReference>
<dbReference type="SMART" id="SM00382">
    <property type="entry name" value="AAA"/>
    <property type="match status" value="2"/>
</dbReference>
<feature type="transmembrane region" description="Helical" evidence="10">
    <location>
        <begin position="342"/>
        <end position="362"/>
    </location>
</feature>
<dbReference type="Gene3D" id="3.40.50.300">
    <property type="entry name" value="P-loop containing nucleotide triphosphate hydrolases"/>
    <property type="match status" value="2"/>
</dbReference>
<dbReference type="GO" id="GO:0016887">
    <property type="term" value="F:ATP hydrolysis activity"/>
    <property type="evidence" value="ECO:0007669"/>
    <property type="project" value="InterPro"/>
</dbReference>
<keyword evidence="7 10" id="KW-1133">Transmembrane helix</keyword>
<dbReference type="STRING" id="93625.A0A409X8R5"/>
<dbReference type="FunFam" id="3.40.50.300:FF:000838">
    <property type="entry name" value="ABC multidrug transporter (Eurofung)"/>
    <property type="match status" value="1"/>
</dbReference>
<feature type="compositionally biased region" description="Polar residues" evidence="9">
    <location>
        <begin position="472"/>
        <end position="487"/>
    </location>
</feature>
<feature type="transmembrane region" description="Helical" evidence="10">
    <location>
        <begin position="189"/>
        <end position="208"/>
    </location>
</feature>
<feature type="transmembrane region" description="Helical" evidence="10">
    <location>
        <begin position="382"/>
        <end position="404"/>
    </location>
</feature>
<feature type="region of interest" description="Disordered" evidence="9">
    <location>
        <begin position="437"/>
        <end position="487"/>
    </location>
</feature>
<evidence type="ECO:0000256" key="7">
    <source>
        <dbReference type="ARBA" id="ARBA00022989"/>
    </source>
</evidence>
<feature type="domain" description="ABC transporter" evidence="11">
    <location>
        <begin position="775"/>
        <end position="1024"/>
    </location>
</feature>
<dbReference type="CDD" id="cd18596">
    <property type="entry name" value="ABC_6TM_VMR1_D1_like"/>
    <property type="match status" value="1"/>
</dbReference>
<dbReference type="SUPFAM" id="SSF52540">
    <property type="entry name" value="P-loop containing nucleoside triphosphate hydrolases"/>
    <property type="match status" value="2"/>
</dbReference>
<evidence type="ECO:0000256" key="5">
    <source>
        <dbReference type="ARBA" id="ARBA00022741"/>
    </source>
</evidence>
<sequence length="1649" mass="183943">MLLSTWRWQIPLVGAGKAHFRKTEGLHDIILHNSFAIPFYLVLFFICTHILHASVSIRRASAAPTESTRVSDVHRSSVLRELIQTRAHQLGGHTVFFFHLVRMIGCLALLSLSARALYVCGNEPRRLDLTPLPFFSRCPETYMFITFCYRYHASEVVYVIALRKLYSSILAVTSLVVDKWSVLATRYNIVLLLVTFAVYAARDIWPFATVEGVPMDASYGKLLWIRIAILALTAIITPLFIPRRYIPIDPKAKIFCTYDPMSVTNDEQTCSIFALFMYTYLDPVILLGYRVPHLRFDQLPPLSDSDYAKHLTQFAFPHLDVFKGAKRRHLFFGLMRVFRKEYTIVGFTIILQGLFQFLSPIGVNRLLMYLETKGENASVRPWFWILCLFCGPFFRAIAFQWYIFIATRTLVRTEGILTQLVFEHSLRIRLKAETSDKKDGATDSDVTMTIGTPETSSIAETSTPESGEEAASVSTEGVSRTNSEATVTGASIKKGKTKVVSSGSQLPSVEEKKGKTDDVNLIGKINNLVTSDLNNIVDARDFIHLFISVPLQVTLCVVFLYQLLGWSAFVGLATIISLFPLPGYVAKLIQTAQRVRMKKTDARIQDITEAVNVMRMVKLFGWEEKISKRIEEKRDDELRSIWRLKVLSAVNGILNYIIPTITMVATYTVYTVIMKAELTPSKIFSSITVFNILRLQLNRITYQVTALIQGSSFLSFALKKYPKTSTTGKVSLDRMDEFLKKTELLDSFSDTQVPMSDSVEKGVIGFNNATFSWSLEPQDGSLTPRSRSFRLRINEELLFKPHCINLIVGPTGSGKTSMLMALLGALNFLLHVEALQLITSVLGEMHFIRSTPDSWFNLPRDGGVAFAAQESWVQNETIRENILFGSPYDEARYMKVIRQCALEKDLELFEAGDATEVGEKGLTLSGGQKARITLARAVYSQARILLLDDVLAALDVHTSSWIINQCFRGDLIKGRTVLLVTHNVALATPIAEFIISLGQDGSIQTRESDLDISLAHDPELAKELELDSQKMDIANQEVPSLAKKGAVNNGKLIMKEEIAEGHITWKSIKLFLSGLGGNYPFIFFSLWLSGIMLTDWVTTLQVWFLGYWGSQYEGHAPSEVHAPYYLTLYSLLLLTSIMIYTSSYIFYVYGTMRAARIINASLLDSVLSSTLRWLDETPTGRIISRCTQDIRAVDGVVPQSFAELTELAISMLTKIGVIVIFTPIFLAPGLGVAALGLYLGNMYLKAQLSVKREMSNARSPLLAHFSAAISGIVSIRAYDAQGSFKAESLKRIDHYVRIARMSYNLNRWIGIRIDFLGDLFTVSLASYLVYGHSLGAANTGFSLNLAVDFCSMILWWVRFFNEFEVQANSLERIQGFIDIEHEPKPTEDGKPPAAWPTSGDLRVENLSARYSQTGPKVLHDLSFRIKSGERIGIVGRTGSGKSSLTLSLLRCILTEGTVYYDGIPTNKLNLDALRSNITIIPQTPELLSGTLRRNLDPFDQHGDAVLNDALRAAGLFSLQEELGEARLTLDSNIASAGSNLSVGQKQILALARAMVRGSKLLILDEDYATDAVIQTTLRHQLPPDVTVITVAHRLQTIMDADKIMVLDGGRLAEFDTPLSLLKKSGGVLRSLVDESGDRATLYAMAEGKA</sequence>
<feature type="transmembrane region" description="Helical" evidence="10">
    <location>
        <begin position="1215"/>
        <end position="1239"/>
    </location>
</feature>
<evidence type="ECO:0000256" key="2">
    <source>
        <dbReference type="ARBA" id="ARBA00022448"/>
    </source>
</evidence>
<evidence type="ECO:0000259" key="11">
    <source>
        <dbReference type="PROSITE" id="PS50893"/>
    </source>
</evidence>
<dbReference type="Pfam" id="PF00005">
    <property type="entry name" value="ABC_tran"/>
    <property type="match status" value="2"/>
</dbReference>
<feature type="transmembrane region" description="Helical" evidence="10">
    <location>
        <begin position="700"/>
        <end position="718"/>
    </location>
</feature>
<dbReference type="GO" id="GO:0005524">
    <property type="term" value="F:ATP binding"/>
    <property type="evidence" value="ECO:0007669"/>
    <property type="project" value="UniProtKB-KW"/>
</dbReference>
<evidence type="ECO:0000256" key="9">
    <source>
        <dbReference type="SAM" id="MobiDB-lite"/>
    </source>
</evidence>
<dbReference type="InterPro" id="IPR050173">
    <property type="entry name" value="ABC_transporter_C-like"/>
</dbReference>
<evidence type="ECO:0000313" key="14">
    <source>
        <dbReference type="Proteomes" id="UP000283269"/>
    </source>
</evidence>
<keyword evidence="3 10" id="KW-0812">Transmembrane</keyword>
<dbReference type="FunFam" id="1.20.1560.10:FF:000013">
    <property type="entry name" value="ABC transporter C family member 2"/>
    <property type="match status" value="1"/>
</dbReference>
<dbReference type="PANTHER" id="PTHR24223">
    <property type="entry name" value="ATP-BINDING CASSETTE SUB-FAMILY C"/>
    <property type="match status" value="1"/>
</dbReference>
<dbReference type="PANTHER" id="PTHR24223:SF356">
    <property type="entry name" value="ATP-BINDING CASSETTE TRANSPORTER ABC4"/>
    <property type="match status" value="1"/>
</dbReference>
<keyword evidence="8 10" id="KW-0472">Membrane</keyword>
<feature type="domain" description="ABC transmembrane type-1" evidence="12">
    <location>
        <begin position="1092"/>
        <end position="1364"/>
    </location>
</feature>
<dbReference type="Pfam" id="PF00664">
    <property type="entry name" value="ABC_membrane"/>
    <property type="match status" value="2"/>
</dbReference>
<keyword evidence="4" id="KW-0677">Repeat</keyword>
<name>A0A409X8R5_PSICY</name>
<keyword evidence="6" id="KW-0067">ATP-binding</keyword>
<comment type="caution">
    <text evidence="13">The sequence shown here is derived from an EMBL/GenBank/DDBJ whole genome shotgun (WGS) entry which is preliminary data.</text>
</comment>
<evidence type="ECO:0000313" key="13">
    <source>
        <dbReference type="EMBL" id="PPQ87111.1"/>
    </source>
</evidence>
<dbReference type="InterPro" id="IPR011527">
    <property type="entry name" value="ABC1_TM_dom"/>
</dbReference>
<dbReference type="EMBL" id="NHYD01002369">
    <property type="protein sequence ID" value="PPQ87111.1"/>
    <property type="molecule type" value="Genomic_DNA"/>
</dbReference>
<feature type="compositionally biased region" description="Polar residues" evidence="9">
    <location>
        <begin position="444"/>
        <end position="465"/>
    </location>
</feature>
<evidence type="ECO:0000259" key="12">
    <source>
        <dbReference type="PROSITE" id="PS50929"/>
    </source>
</evidence>
<keyword evidence="5" id="KW-0547">Nucleotide-binding</keyword>
<comment type="subcellular location">
    <subcellularLocation>
        <location evidence="1">Membrane</location>
        <topology evidence="1">Multi-pass membrane protein</topology>
    </subcellularLocation>
</comment>
<evidence type="ECO:0008006" key="15">
    <source>
        <dbReference type="Google" id="ProtNLM"/>
    </source>
</evidence>
<accession>A0A409X8R5</accession>
<gene>
    <name evidence="13" type="ORF">CVT25_000931</name>
</gene>
<dbReference type="PROSITE" id="PS50893">
    <property type="entry name" value="ABC_TRANSPORTER_2"/>
    <property type="match status" value="2"/>
</dbReference>
<feature type="transmembrane region" description="Helical" evidence="10">
    <location>
        <begin position="96"/>
        <end position="118"/>
    </location>
</feature>
<keyword evidence="14" id="KW-1185">Reference proteome</keyword>
<dbReference type="InterPro" id="IPR003439">
    <property type="entry name" value="ABC_transporter-like_ATP-bd"/>
</dbReference>
<dbReference type="GO" id="GO:0140359">
    <property type="term" value="F:ABC-type transporter activity"/>
    <property type="evidence" value="ECO:0007669"/>
    <property type="project" value="InterPro"/>
</dbReference>
<keyword evidence="2" id="KW-0813">Transport</keyword>
<dbReference type="InterPro" id="IPR036640">
    <property type="entry name" value="ABC1_TM_sf"/>
</dbReference>
<evidence type="ECO:0000256" key="4">
    <source>
        <dbReference type="ARBA" id="ARBA00022737"/>
    </source>
</evidence>
<dbReference type="InterPro" id="IPR027417">
    <property type="entry name" value="P-loop_NTPase"/>
</dbReference>
<evidence type="ECO:0000256" key="1">
    <source>
        <dbReference type="ARBA" id="ARBA00004141"/>
    </source>
</evidence>
<feature type="domain" description="ABC transporter" evidence="11">
    <location>
        <begin position="1401"/>
        <end position="1633"/>
    </location>
</feature>
<evidence type="ECO:0000256" key="10">
    <source>
        <dbReference type="SAM" id="Phobius"/>
    </source>
</evidence>
<proteinExistence type="predicted"/>
<dbReference type="PROSITE" id="PS00211">
    <property type="entry name" value="ABC_TRANSPORTER_1"/>
    <property type="match status" value="1"/>
</dbReference>
<evidence type="ECO:0000256" key="8">
    <source>
        <dbReference type="ARBA" id="ARBA00023136"/>
    </source>
</evidence>
<dbReference type="OrthoDB" id="6500128at2759"/>
<feature type="transmembrane region" description="Helical" evidence="10">
    <location>
        <begin position="653"/>
        <end position="673"/>
    </location>
</feature>
<feature type="transmembrane region" description="Helical" evidence="10">
    <location>
        <begin position="542"/>
        <end position="563"/>
    </location>
</feature>
<feature type="transmembrane region" description="Helical" evidence="10">
    <location>
        <begin position="29"/>
        <end position="51"/>
    </location>
</feature>
<dbReference type="CDD" id="cd03244">
    <property type="entry name" value="ABCC_MRP_domain2"/>
    <property type="match status" value="1"/>
</dbReference>
<dbReference type="Gene3D" id="1.20.1560.10">
    <property type="entry name" value="ABC transporter type 1, transmembrane domain"/>
    <property type="match status" value="3"/>
</dbReference>
<evidence type="ECO:0000256" key="6">
    <source>
        <dbReference type="ARBA" id="ARBA00022840"/>
    </source>
</evidence>
<dbReference type="InterPro" id="IPR003593">
    <property type="entry name" value="AAA+_ATPase"/>
</dbReference>
<dbReference type="Proteomes" id="UP000283269">
    <property type="component" value="Unassembled WGS sequence"/>
</dbReference>
<feature type="transmembrane region" description="Helical" evidence="10">
    <location>
        <begin position="1079"/>
        <end position="1104"/>
    </location>
</feature>
<dbReference type="InterPro" id="IPR017871">
    <property type="entry name" value="ABC_transporter-like_CS"/>
</dbReference>
<reference evidence="13 14" key="1">
    <citation type="journal article" date="2018" name="Evol. Lett.">
        <title>Horizontal gene cluster transfer increased hallucinogenic mushroom diversity.</title>
        <authorList>
            <person name="Reynolds H.T."/>
            <person name="Vijayakumar V."/>
            <person name="Gluck-Thaler E."/>
            <person name="Korotkin H.B."/>
            <person name="Matheny P.B."/>
            <person name="Slot J.C."/>
        </authorList>
    </citation>
    <scope>NUCLEOTIDE SEQUENCE [LARGE SCALE GENOMIC DNA]</scope>
    <source>
        <strain evidence="13 14">2631</strain>
    </source>
</reference>
<feature type="transmembrane region" description="Helical" evidence="10">
    <location>
        <begin position="1124"/>
        <end position="1149"/>
    </location>
</feature>
<feature type="domain" description="ABC transmembrane type-1" evidence="12">
    <location>
        <begin position="344"/>
        <end position="709"/>
    </location>
</feature>
<evidence type="ECO:0000256" key="3">
    <source>
        <dbReference type="ARBA" id="ARBA00022692"/>
    </source>
</evidence>
<dbReference type="PROSITE" id="PS50929">
    <property type="entry name" value="ABC_TM1F"/>
    <property type="match status" value="2"/>
</dbReference>
<dbReference type="InParanoid" id="A0A409X8R5"/>
<organism evidence="13 14">
    <name type="scientific">Psilocybe cyanescens</name>
    <dbReference type="NCBI Taxonomy" id="93625"/>
    <lineage>
        <taxon>Eukaryota</taxon>
        <taxon>Fungi</taxon>
        <taxon>Dikarya</taxon>
        <taxon>Basidiomycota</taxon>
        <taxon>Agaricomycotina</taxon>
        <taxon>Agaricomycetes</taxon>
        <taxon>Agaricomycetidae</taxon>
        <taxon>Agaricales</taxon>
        <taxon>Agaricineae</taxon>
        <taxon>Strophariaceae</taxon>
        <taxon>Psilocybe</taxon>
    </lineage>
</organism>
<dbReference type="CDD" id="cd18604">
    <property type="entry name" value="ABC_6TM_VMR1_D2_like"/>
    <property type="match status" value="1"/>
</dbReference>
<feature type="transmembrane region" description="Helical" evidence="10">
    <location>
        <begin position="223"/>
        <end position="241"/>
    </location>
</feature>
<dbReference type="CDD" id="cd03250">
    <property type="entry name" value="ABCC_MRP_domain1"/>
    <property type="match status" value="1"/>
</dbReference>
<dbReference type="GO" id="GO:0016020">
    <property type="term" value="C:membrane"/>
    <property type="evidence" value="ECO:0007669"/>
    <property type="project" value="UniProtKB-SubCell"/>
</dbReference>
<protein>
    <recommendedName>
        <fullName evidence="15">P-loop containing nucleoside triphosphate hydrolase protein</fullName>
    </recommendedName>
</protein>
<dbReference type="FunCoup" id="A0A409X8R5">
    <property type="interactions" value="37"/>
</dbReference>